<dbReference type="EMBL" id="JACTUZ010000039">
    <property type="protein sequence ID" value="MBC9177483.1"/>
    <property type="molecule type" value="Genomic_DNA"/>
</dbReference>
<accession>A0ABR7R6Y8</accession>
<evidence type="ECO:0000313" key="3">
    <source>
        <dbReference type="Proteomes" id="UP000603940"/>
    </source>
</evidence>
<keyword evidence="1" id="KW-0472">Membrane</keyword>
<name>A0ABR7R6Y8_9PROT</name>
<sequence length="106" mass="10972">MGIWRLLALLAGLGVGPGIWALSTQLGQILPYAECGASIRPSTFLGAAGVLMALASAWMSWRAAAGLRGQEALRFTGQLSALMGLLVAFALLLQTAATLVISACER</sequence>
<feature type="transmembrane region" description="Helical" evidence="1">
    <location>
        <begin position="45"/>
        <end position="67"/>
    </location>
</feature>
<dbReference type="Proteomes" id="UP000603940">
    <property type="component" value="Unassembled WGS sequence"/>
</dbReference>
<reference evidence="2 3" key="1">
    <citation type="journal article" date="2009" name="Int. J. Syst. Evol. Microbiol.">
        <title>Transfer of Teichococcus ludipueritiae and Muricoccus roseus to the genus Roseomonas, as Roseomonas ludipueritiae comb. nov. and Roseomonas rosea comb. nov., respectively, and emended description of the genus Roseomonas.</title>
        <authorList>
            <person name="Sanchez-Porro C."/>
            <person name="Gallego V."/>
            <person name="Busse H.J."/>
            <person name="Kampfer P."/>
            <person name="Ventosa A."/>
        </authorList>
    </citation>
    <scope>NUCLEOTIDE SEQUENCE [LARGE SCALE GENOMIC DNA]</scope>
    <source>
        <strain evidence="2 3">DSM 14915</strain>
    </source>
</reference>
<comment type="caution">
    <text evidence="2">The sequence shown here is derived from an EMBL/GenBank/DDBJ whole genome shotgun (WGS) entry which is preliminary data.</text>
</comment>
<keyword evidence="1" id="KW-0812">Transmembrane</keyword>
<proteinExistence type="predicted"/>
<evidence type="ECO:0000313" key="2">
    <source>
        <dbReference type="EMBL" id="MBC9177483.1"/>
    </source>
</evidence>
<protein>
    <submittedName>
        <fullName evidence="2">Uncharacterized protein</fullName>
    </submittedName>
</protein>
<evidence type="ECO:0000256" key="1">
    <source>
        <dbReference type="SAM" id="Phobius"/>
    </source>
</evidence>
<feature type="transmembrane region" description="Helical" evidence="1">
    <location>
        <begin position="79"/>
        <end position="103"/>
    </location>
</feature>
<organism evidence="2 3">
    <name type="scientific">Pseudoroseomonas ludipueritiae</name>
    <dbReference type="NCBI Taxonomy" id="198093"/>
    <lineage>
        <taxon>Bacteria</taxon>
        <taxon>Pseudomonadati</taxon>
        <taxon>Pseudomonadota</taxon>
        <taxon>Alphaproteobacteria</taxon>
        <taxon>Acetobacterales</taxon>
        <taxon>Acetobacteraceae</taxon>
        <taxon>Pseudoroseomonas</taxon>
    </lineage>
</organism>
<keyword evidence="1" id="KW-1133">Transmembrane helix</keyword>
<gene>
    <name evidence="2" type="ORF">IBL25_11085</name>
</gene>
<keyword evidence="3" id="KW-1185">Reference proteome</keyword>